<evidence type="ECO:0000256" key="4">
    <source>
        <dbReference type="ARBA" id="ARBA00016244"/>
    </source>
</evidence>
<keyword evidence="5" id="KW-0964">Secreted</keyword>
<keyword evidence="10" id="KW-1185">Reference proteome</keyword>
<keyword evidence="6" id="KW-0975">Bacterial flagellum</keyword>
<dbReference type="NCBIfam" id="TIGR02492">
    <property type="entry name" value="flgK_ends"/>
    <property type="match status" value="1"/>
</dbReference>
<dbReference type="PANTHER" id="PTHR30033:SF1">
    <property type="entry name" value="FLAGELLAR HOOK-ASSOCIATED PROTEIN 1"/>
    <property type="match status" value="1"/>
</dbReference>
<reference evidence="9" key="1">
    <citation type="submission" date="2021-01" db="EMBL/GenBank/DDBJ databases">
        <title>Description of Breznakiella homolactica.</title>
        <authorList>
            <person name="Song Y."/>
            <person name="Brune A."/>
        </authorList>
    </citation>
    <scope>NUCLEOTIDE SEQUENCE</scope>
    <source>
        <strain evidence="9">RmG30</strain>
    </source>
</reference>
<comment type="subcellular location">
    <subcellularLocation>
        <location evidence="1">Bacterial flagellum</location>
    </subcellularLocation>
    <subcellularLocation>
        <location evidence="2">Secreted</location>
    </subcellularLocation>
</comment>
<name>A0A7T7XJT5_9SPIR</name>
<dbReference type="GO" id="GO:0005576">
    <property type="term" value="C:extracellular region"/>
    <property type="evidence" value="ECO:0007669"/>
    <property type="project" value="UniProtKB-SubCell"/>
</dbReference>
<dbReference type="KEGG" id="bhc:JFL75_11230"/>
<dbReference type="Proteomes" id="UP000595917">
    <property type="component" value="Chromosome"/>
</dbReference>
<comment type="similarity">
    <text evidence="3">Belongs to the flagella basal body rod proteins family.</text>
</comment>
<dbReference type="PRINTS" id="PR01005">
    <property type="entry name" value="FLGHOOKAP1"/>
</dbReference>
<dbReference type="Pfam" id="PF06429">
    <property type="entry name" value="Flg_bbr_C"/>
    <property type="match status" value="1"/>
</dbReference>
<keyword evidence="9" id="KW-0969">Cilium</keyword>
<dbReference type="RefSeq" id="WP_215624828.1">
    <property type="nucleotide sequence ID" value="NZ_CP067089.2"/>
</dbReference>
<dbReference type="Pfam" id="PF22638">
    <property type="entry name" value="FlgK_D1"/>
    <property type="match status" value="1"/>
</dbReference>
<sequence length="625" mass="68772">MTSTFQGIEIGKRAVSAHQQGLTTVGHNLSNASTEGYSRQRVEFSPFEPIYLPGLNREETPGQIGQGVVVERIERIRDQLLDQRIVAQAGGEGYWGTRDKYVLMMERMYNEPADVSVRGRMDAFWDSWEELARHPADNAPRRAVIERGKTLIDSIHERYKGLKGLQDMAEQDIQITVARVNELSRQIAGLNDDIQKIRAQGDNPNDLLDRRDLLVDKLSSIIDVTTDSRDPDEFMVHTAGFVLVQGRIGRQFSLERGIETEGYSKIVWEETGNDAVFRSGSLAALVELRDSTIQSEIQSLDSMTMNFIDLVNESHRPGYGSNGTTGLDFFTERPFVTNVTGNYDRNGDGEFDSTYIFRIAGTNTLEPRAQIGLEGVITLSAADGTVDIPYYPTDTVAEVIQRINNSGAEVVARLDREGRLSLKGTPAEDWSNPDFVIRHIEDSGRLLQGYAGLLNASGPEGAYDWGGADAVASLTGGAINYTVAPVAHPSGWIEVNPSILKDPGSVAAGYGLNDRPANVGNGEAATAIASIRYNEVMVGRLGTFDDYFADAVARVGLMGEQSERALETQNLIMKQLKDMRQSISGVNIDEELSQMIKYQHGYAAAARFITTVNDMLDTIINRMGV</sequence>
<evidence type="ECO:0000256" key="6">
    <source>
        <dbReference type="ARBA" id="ARBA00023143"/>
    </source>
</evidence>
<feature type="domain" description="Flagellar basal-body/hook protein C-terminal" evidence="7">
    <location>
        <begin position="583"/>
        <end position="621"/>
    </location>
</feature>
<evidence type="ECO:0000313" key="9">
    <source>
        <dbReference type="EMBL" id="QQO07522.1"/>
    </source>
</evidence>
<gene>
    <name evidence="9" type="primary">flgK</name>
    <name evidence="9" type="ORF">JFL75_11230</name>
</gene>
<dbReference type="InterPro" id="IPR010930">
    <property type="entry name" value="Flg_bb/hook_C_dom"/>
</dbReference>
<dbReference type="InterPro" id="IPR010810">
    <property type="entry name" value="Flagellin_hook_IN_motif"/>
</dbReference>
<dbReference type="InterPro" id="IPR002371">
    <property type="entry name" value="FlgK"/>
</dbReference>
<evidence type="ECO:0000259" key="8">
    <source>
        <dbReference type="Pfam" id="PF22638"/>
    </source>
</evidence>
<feature type="domain" description="Flagellar hook-associated protein FlgK helical" evidence="8">
    <location>
        <begin position="104"/>
        <end position="330"/>
    </location>
</feature>
<evidence type="ECO:0000256" key="5">
    <source>
        <dbReference type="ARBA" id="ARBA00022525"/>
    </source>
</evidence>
<dbReference type="SUPFAM" id="SSF64518">
    <property type="entry name" value="Phase 1 flagellin"/>
    <property type="match status" value="1"/>
</dbReference>
<dbReference type="AlphaFoldDB" id="A0A7T7XJT5"/>
<proteinExistence type="inferred from homology"/>
<evidence type="ECO:0000256" key="2">
    <source>
        <dbReference type="ARBA" id="ARBA00004613"/>
    </source>
</evidence>
<evidence type="ECO:0000256" key="1">
    <source>
        <dbReference type="ARBA" id="ARBA00004365"/>
    </source>
</evidence>
<dbReference type="EMBL" id="CP067089">
    <property type="protein sequence ID" value="QQO07522.1"/>
    <property type="molecule type" value="Genomic_DNA"/>
</dbReference>
<keyword evidence="9" id="KW-0282">Flagellum</keyword>
<accession>A0A7T7XJT5</accession>
<organism evidence="9 10">
    <name type="scientific">Breznakiella homolactica</name>
    <dbReference type="NCBI Taxonomy" id="2798577"/>
    <lineage>
        <taxon>Bacteria</taxon>
        <taxon>Pseudomonadati</taxon>
        <taxon>Spirochaetota</taxon>
        <taxon>Spirochaetia</taxon>
        <taxon>Spirochaetales</taxon>
        <taxon>Breznakiellaceae</taxon>
        <taxon>Breznakiella</taxon>
    </lineage>
</organism>
<protein>
    <recommendedName>
        <fullName evidence="4">Flagellar hook-associated protein 1</fullName>
    </recommendedName>
</protein>
<dbReference type="InterPro" id="IPR053927">
    <property type="entry name" value="FlgK_helical"/>
</dbReference>
<dbReference type="GO" id="GO:0009424">
    <property type="term" value="C:bacterial-type flagellum hook"/>
    <property type="evidence" value="ECO:0007669"/>
    <property type="project" value="InterPro"/>
</dbReference>
<evidence type="ECO:0000313" key="10">
    <source>
        <dbReference type="Proteomes" id="UP000595917"/>
    </source>
</evidence>
<dbReference type="GO" id="GO:0044780">
    <property type="term" value="P:bacterial-type flagellum assembly"/>
    <property type="evidence" value="ECO:0007669"/>
    <property type="project" value="InterPro"/>
</dbReference>
<dbReference type="Pfam" id="PF07196">
    <property type="entry name" value="Flagellin_IN"/>
    <property type="match status" value="1"/>
</dbReference>
<evidence type="ECO:0000259" key="7">
    <source>
        <dbReference type="Pfam" id="PF06429"/>
    </source>
</evidence>
<evidence type="ECO:0000256" key="3">
    <source>
        <dbReference type="ARBA" id="ARBA00009677"/>
    </source>
</evidence>
<dbReference type="PANTHER" id="PTHR30033">
    <property type="entry name" value="FLAGELLAR HOOK-ASSOCIATED PROTEIN 1"/>
    <property type="match status" value="1"/>
</dbReference>
<keyword evidence="9" id="KW-0966">Cell projection</keyword>
<dbReference type="GO" id="GO:0005198">
    <property type="term" value="F:structural molecule activity"/>
    <property type="evidence" value="ECO:0007669"/>
    <property type="project" value="InterPro"/>
</dbReference>